<dbReference type="InterPro" id="IPR036388">
    <property type="entry name" value="WH-like_DNA-bd_sf"/>
</dbReference>
<feature type="DNA-binding region" description="OmpR/PhoB-type" evidence="5">
    <location>
        <begin position="1"/>
        <end position="75"/>
    </location>
</feature>
<keyword evidence="4" id="KW-0804">Transcription</keyword>
<dbReference type="RefSeq" id="WP_153026981.1">
    <property type="nucleotide sequence ID" value="NZ_WIAO01000030.1"/>
</dbReference>
<dbReference type="Proteomes" id="UP000477750">
    <property type="component" value="Unassembled WGS sequence"/>
</dbReference>
<comment type="caution">
    <text evidence="7">The sequence shown here is derived from an EMBL/GenBank/DDBJ whole genome shotgun (WGS) entry which is preliminary data.</text>
</comment>
<dbReference type="InterPro" id="IPR005158">
    <property type="entry name" value="BTAD"/>
</dbReference>
<dbReference type="PROSITE" id="PS51755">
    <property type="entry name" value="OMPR_PHOB"/>
    <property type="match status" value="1"/>
</dbReference>
<organism evidence="7 8">
    <name type="scientific">Glycomyces albidus</name>
    <dbReference type="NCBI Taxonomy" id="2656774"/>
    <lineage>
        <taxon>Bacteria</taxon>
        <taxon>Bacillati</taxon>
        <taxon>Actinomycetota</taxon>
        <taxon>Actinomycetes</taxon>
        <taxon>Glycomycetales</taxon>
        <taxon>Glycomycetaceae</taxon>
        <taxon>Glycomyces</taxon>
    </lineage>
</organism>
<comment type="similarity">
    <text evidence="1">Belongs to the AfsR/DnrI/RedD regulatory family.</text>
</comment>
<dbReference type="InterPro" id="IPR011990">
    <property type="entry name" value="TPR-like_helical_dom_sf"/>
</dbReference>
<dbReference type="SMART" id="SM01043">
    <property type="entry name" value="BTAD"/>
    <property type="match status" value="1"/>
</dbReference>
<evidence type="ECO:0000259" key="6">
    <source>
        <dbReference type="PROSITE" id="PS51755"/>
    </source>
</evidence>
<gene>
    <name evidence="7" type="ORF">GFD30_20130</name>
</gene>
<keyword evidence="3 5" id="KW-0238">DNA-binding</keyword>
<protein>
    <submittedName>
        <fullName evidence="7">Transcriptional regulator</fullName>
    </submittedName>
</protein>
<dbReference type="Gene3D" id="1.25.40.10">
    <property type="entry name" value="Tetratricopeptide repeat domain"/>
    <property type="match status" value="1"/>
</dbReference>
<evidence type="ECO:0000313" key="7">
    <source>
        <dbReference type="EMBL" id="MQM27859.1"/>
    </source>
</evidence>
<dbReference type="PANTHER" id="PTHR35807:SF1">
    <property type="entry name" value="TRANSCRIPTIONAL REGULATOR REDD"/>
    <property type="match status" value="1"/>
</dbReference>
<evidence type="ECO:0000256" key="4">
    <source>
        <dbReference type="ARBA" id="ARBA00023163"/>
    </source>
</evidence>
<dbReference type="SMART" id="SM00862">
    <property type="entry name" value="Trans_reg_C"/>
    <property type="match status" value="1"/>
</dbReference>
<keyword evidence="8" id="KW-1185">Reference proteome</keyword>
<dbReference type="AlphaFoldDB" id="A0A6L5GDU2"/>
<dbReference type="SUPFAM" id="SSF46894">
    <property type="entry name" value="C-terminal effector domain of the bipartite response regulators"/>
    <property type="match status" value="1"/>
</dbReference>
<evidence type="ECO:0000256" key="3">
    <source>
        <dbReference type="ARBA" id="ARBA00023125"/>
    </source>
</evidence>
<dbReference type="Gene3D" id="1.10.10.10">
    <property type="entry name" value="Winged helix-like DNA-binding domain superfamily/Winged helix DNA-binding domain"/>
    <property type="match status" value="1"/>
</dbReference>
<evidence type="ECO:0000313" key="8">
    <source>
        <dbReference type="Proteomes" id="UP000477750"/>
    </source>
</evidence>
<keyword evidence="2" id="KW-0805">Transcription regulation</keyword>
<dbReference type="InterPro" id="IPR016032">
    <property type="entry name" value="Sig_transdc_resp-reg_C-effctor"/>
</dbReference>
<dbReference type="SUPFAM" id="SSF48452">
    <property type="entry name" value="TPR-like"/>
    <property type="match status" value="1"/>
</dbReference>
<dbReference type="GO" id="GO:0000160">
    <property type="term" value="P:phosphorelay signal transduction system"/>
    <property type="evidence" value="ECO:0007669"/>
    <property type="project" value="InterPro"/>
</dbReference>
<sequence>MEIRGLTYPKILALLLLGDGTAVSVERIVEALWDDSPPSTARRQVRNRVASLRRVLKGHGHDPIQTVAQGYRIPSDQVHCDCCAFTALSQRARAQADAADLEGAVRTMDDALAVWTGPALMGLTGKVFEASSHRLEESRYIAIESRASWQLRLGRSDVIIGELSELVASKPYRQQLLYLYMSALQLSGRAAEALKAYEIHRLRLNEELGIEPGQALQRLYVSILRDEQPFADSRFPSL</sequence>
<proteinExistence type="inferred from homology"/>
<dbReference type="EMBL" id="WIAO01000030">
    <property type="protein sequence ID" value="MQM27859.1"/>
    <property type="molecule type" value="Genomic_DNA"/>
</dbReference>
<dbReference type="InterPro" id="IPR051677">
    <property type="entry name" value="AfsR-DnrI-RedD_regulator"/>
</dbReference>
<dbReference type="Pfam" id="PF03704">
    <property type="entry name" value="BTAD"/>
    <property type="match status" value="1"/>
</dbReference>
<evidence type="ECO:0000256" key="5">
    <source>
        <dbReference type="PROSITE-ProRule" id="PRU01091"/>
    </source>
</evidence>
<feature type="domain" description="OmpR/PhoB-type" evidence="6">
    <location>
        <begin position="1"/>
        <end position="75"/>
    </location>
</feature>
<dbReference type="InterPro" id="IPR001867">
    <property type="entry name" value="OmpR/PhoB-type_DNA-bd"/>
</dbReference>
<dbReference type="GO" id="GO:0006355">
    <property type="term" value="P:regulation of DNA-templated transcription"/>
    <property type="evidence" value="ECO:0007669"/>
    <property type="project" value="InterPro"/>
</dbReference>
<reference evidence="7 8" key="1">
    <citation type="submission" date="2019-10" db="EMBL/GenBank/DDBJ databases">
        <title>Glycomyces albidus sp. nov., a novel actinomycete isolated from rhizosphere soil of wheat (Triticum aestivum L.).</title>
        <authorList>
            <person name="Qian L."/>
        </authorList>
    </citation>
    <scope>NUCLEOTIDE SEQUENCE [LARGE SCALE GENOMIC DNA]</scope>
    <source>
        <strain evidence="7 8">NEAU-7082</strain>
    </source>
</reference>
<dbReference type="PANTHER" id="PTHR35807">
    <property type="entry name" value="TRANSCRIPTIONAL REGULATOR REDD-RELATED"/>
    <property type="match status" value="1"/>
</dbReference>
<name>A0A6L5GDU2_9ACTN</name>
<dbReference type="CDD" id="cd15831">
    <property type="entry name" value="BTAD"/>
    <property type="match status" value="1"/>
</dbReference>
<dbReference type="GO" id="GO:0003677">
    <property type="term" value="F:DNA binding"/>
    <property type="evidence" value="ECO:0007669"/>
    <property type="project" value="UniProtKB-UniRule"/>
</dbReference>
<accession>A0A6L5GDU2</accession>
<evidence type="ECO:0000256" key="2">
    <source>
        <dbReference type="ARBA" id="ARBA00023015"/>
    </source>
</evidence>
<dbReference type="Pfam" id="PF00486">
    <property type="entry name" value="Trans_reg_C"/>
    <property type="match status" value="1"/>
</dbReference>
<evidence type="ECO:0000256" key="1">
    <source>
        <dbReference type="ARBA" id="ARBA00005820"/>
    </source>
</evidence>